<name>A0ACC2VNQ6_9TREE</name>
<proteinExistence type="predicted"/>
<gene>
    <name evidence="1" type="ORF">QFC19_005401</name>
</gene>
<sequence>MINDLCFNQDATCVSVATSTGYSIYNCDPFGEFYSSKGSARGPKNSSSTSNDHDNGVDSSSGASTSSPTASVKLLFSTSLTIIIPQLGQPSGDRLMRIFNLKQRLKICELTFPVGIVGVRLNRKRLCVLLSSGQLFIYDLGCVRLVKVLELDPDHSFVGDLAPDDCSYLVLPMSSVIKQTDLFNLTSAGTDAETKCDSTSNKSTPQLADLIDITSKNQSDKLKHPGLTLEEIHKDSPGWIMVYDTLELRPRLIFKAHDSPLAKIRVSNDGASIATALTKGTIVRVSRVAKNGDDLHLHQVTNLRRGHQPTKITSLAFSADGTILGCGSKSGTVHLFSIGKSPMAGSSSNGDGTDANPDSESEGSSSDLNDNLNSLLLTNPDQEQKENDENIYTHLKTLGKSSKLINNHYTKTFMKKLPYKNYLENLIWEPPRRSFAFVKLAEHKPDGAHMEIGITNQFVFLASYQSGTMYQYKIPTEVDDQNRVECQLVNRYTLWKDK</sequence>
<keyword evidence="2" id="KW-1185">Reference proteome</keyword>
<reference evidence="1" key="1">
    <citation type="submission" date="2023-04" db="EMBL/GenBank/DDBJ databases">
        <title>Draft Genome sequencing of Naganishia species isolated from polar environments using Oxford Nanopore Technology.</title>
        <authorList>
            <person name="Leo P."/>
            <person name="Venkateswaran K."/>
        </authorList>
    </citation>
    <scope>NUCLEOTIDE SEQUENCE</scope>
    <source>
        <strain evidence="1">MNA-CCFEE 5261</strain>
    </source>
</reference>
<evidence type="ECO:0000313" key="1">
    <source>
        <dbReference type="EMBL" id="KAJ9100798.1"/>
    </source>
</evidence>
<accession>A0ACC2VNQ6</accession>
<dbReference type="EMBL" id="JASBWR010000061">
    <property type="protein sequence ID" value="KAJ9100798.1"/>
    <property type="molecule type" value="Genomic_DNA"/>
</dbReference>
<dbReference type="Proteomes" id="UP001241377">
    <property type="component" value="Unassembled WGS sequence"/>
</dbReference>
<comment type="caution">
    <text evidence="1">The sequence shown here is derived from an EMBL/GenBank/DDBJ whole genome shotgun (WGS) entry which is preliminary data.</text>
</comment>
<protein>
    <submittedName>
        <fullName evidence="1">Uncharacterized protein</fullName>
    </submittedName>
</protein>
<evidence type="ECO:0000313" key="2">
    <source>
        <dbReference type="Proteomes" id="UP001241377"/>
    </source>
</evidence>
<organism evidence="1 2">
    <name type="scientific">Naganishia cerealis</name>
    <dbReference type="NCBI Taxonomy" id="610337"/>
    <lineage>
        <taxon>Eukaryota</taxon>
        <taxon>Fungi</taxon>
        <taxon>Dikarya</taxon>
        <taxon>Basidiomycota</taxon>
        <taxon>Agaricomycotina</taxon>
        <taxon>Tremellomycetes</taxon>
        <taxon>Filobasidiales</taxon>
        <taxon>Filobasidiaceae</taxon>
        <taxon>Naganishia</taxon>
    </lineage>
</organism>